<evidence type="ECO:0000313" key="3">
    <source>
        <dbReference type="WBParaSite" id="TCNE_0002015101-mRNA-1"/>
    </source>
</evidence>
<dbReference type="EMBL" id="UYWY01028394">
    <property type="protein sequence ID" value="VDM51468.1"/>
    <property type="molecule type" value="Genomic_DNA"/>
</dbReference>
<evidence type="ECO:0000313" key="2">
    <source>
        <dbReference type="Proteomes" id="UP000050794"/>
    </source>
</evidence>
<organism evidence="2 3">
    <name type="scientific">Toxocara canis</name>
    <name type="common">Canine roundworm</name>
    <dbReference type="NCBI Taxonomy" id="6265"/>
    <lineage>
        <taxon>Eukaryota</taxon>
        <taxon>Metazoa</taxon>
        <taxon>Ecdysozoa</taxon>
        <taxon>Nematoda</taxon>
        <taxon>Chromadorea</taxon>
        <taxon>Rhabditida</taxon>
        <taxon>Spirurina</taxon>
        <taxon>Ascaridomorpha</taxon>
        <taxon>Ascaridoidea</taxon>
        <taxon>Toxocaridae</taxon>
        <taxon>Toxocara</taxon>
    </lineage>
</organism>
<name>A0A183VHC7_TOXCA</name>
<evidence type="ECO:0000313" key="1">
    <source>
        <dbReference type="EMBL" id="VDM51468.1"/>
    </source>
</evidence>
<reference evidence="1 2" key="2">
    <citation type="submission" date="2018-11" db="EMBL/GenBank/DDBJ databases">
        <authorList>
            <consortium name="Pathogen Informatics"/>
        </authorList>
    </citation>
    <scope>NUCLEOTIDE SEQUENCE [LARGE SCALE GENOMIC DNA]</scope>
</reference>
<reference evidence="3" key="1">
    <citation type="submission" date="2016-06" db="UniProtKB">
        <authorList>
            <consortium name="WormBaseParasite"/>
        </authorList>
    </citation>
    <scope>IDENTIFICATION</scope>
</reference>
<accession>A0A183VHC7</accession>
<protein>
    <submittedName>
        <fullName evidence="3">Protein kinase domain-containing protein</fullName>
    </submittedName>
</protein>
<proteinExistence type="predicted"/>
<dbReference type="AlphaFoldDB" id="A0A183VHC7"/>
<gene>
    <name evidence="1" type="ORF">TCNE_LOCUS20147</name>
</gene>
<dbReference type="Proteomes" id="UP000050794">
    <property type="component" value="Unassembled WGS sequence"/>
</dbReference>
<keyword evidence="2" id="KW-1185">Reference proteome</keyword>
<sequence>MASSYQMISQAFYFRCAILFCFNYPTAALAQYRLIAQLCASDDKELTGKLACNEANLNVITHLGIYKRKMTVQESLAHPYLAEYSVPENEPVVRGPMTVQESLAHPFFAEYSVPENEPVVRGPCVIKECNECHRILTE</sequence>
<dbReference type="WBParaSite" id="TCNE_0002015101-mRNA-1">
    <property type="protein sequence ID" value="TCNE_0002015101-mRNA-1"/>
    <property type="gene ID" value="TCNE_0002015101"/>
</dbReference>